<organism evidence="1 2">
    <name type="scientific">Yersinia enterocolitica subsp. palearctica serotype O:3 (strain DSM 13030 / CIP 106945 / Y11)</name>
    <dbReference type="NCBI Taxonomy" id="930944"/>
    <lineage>
        <taxon>Bacteria</taxon>
        <taxon>Pseudomonadati</taxon>
        <taxon>Pseudomonadota</taxon>
        <taxon>Gammaproteobacteria</taxon>
        <taxon>Enterobacterales</taxon>
        <taxon>Yersiniaceae</taxon>
        <taxon>Yersinia</taxon>
    </lineage>
</organism>
<dbReference type="GeneID" id="31410782"/>
<dbReference type="InterPro" id="IPR010495">
    <property type="entry name" value="HasA_haem-bd"/>
</dbReference>
<dbReference type="KEGG" id="yey:Y11_28011"/>
<dbReference type="Gene3D" id="3.30.1500.10">
    <property type="entry name" value="Haem-binding HasA"/>
    <property type="match status" value="1"/>
</dbReference>
<gene>
    <name evidence="1" type="ordered locus">Y11_28011</name>
</gene>
<dbReference type="HOGENOM" id="CLU_108536_0_0_6"/>
<dbReference type="EMBL" id="FR729477">
    <property type="protein sequence ID" value="CBY25380.1"/>
    <property type="molecule type" value="Genomic_DNA"/>
</dbReference>
<proteinExistence type="predicted"/>
<dbReference type="PATRIC" id="fig|930944.6.peg.2788"/>
<dbReference type="AlphaFoldDB" id="A0A0H3NLX8"/>
<dbReference type="InterPro" id="IPR036912">
    <property type="entry name" value="HasA_haem-bd_sf"/>
</dbReference>
<dbReference type="Proteomes" id="UP000008084">
    <property type="component" value="Chromosome"/>
</dbReference>
<accession>A0A0H3NLX8</accession>
<dbReference type="RefSeq" id="WP_005163816.1">
    <property type="nucleotide sequence ID" value="NC_017564.1"/>
</dbReference>
<evidence type="ECO:0000313" key="1">
    <source>
        <dbReference type="EMBL" id="CBY25380.1"/>
    </source>
</evidence>
<evidence type="ECO:0000313" key="2">
    <source>
        <dbReference type="Proteomes" id="UP000008084"/>
    </source>
</evidence>
<protein>
    <submittedName>
        <fullName evidence="1">Hemophore HasA</fullName>
    </submittedName>
</protein>
<sequence length="230" mass="25249">MAVTITYDKKISNESISSYTRKWVADFGDMVPVSSGSSDKDYFFQYGSYSPADSGNLYAYGKINPQQNNAAIITGYIATITETGDDIFDQHVTADISGSLYFGEKISSVSNVQLMKNQINHDIYFQLKNEKLKFDGLNIADDIESSFYMLLHSNSHNDCLSGKDLGIYHLLRGDAEPILEKLKAQGIDVDTPLKNMAIASQFEAASEVINDAPVIDTLGAADNDELLLSA</sequence>
<dbReference type="Pfam" id="PF06438">
    <property type="entry name" value="HasA"/>
    <property type="match status" value="1"/>
</dbReference>
<dbReference type="SUPFAM" id="SSF54621">
    <property type="entry name" value="Heme-binding protein A (HasA)"/>
    <property type="match status" value="1"/>
</dbReference>
<name>A0A0H3NLX8_YERE1</name>
<reference evidence="1 2" key="1">
    <citation type="journal article" date="2011" name="J. Bacteriol.">
        <title>Complete genome sequence of Yersinia enterocolitica subsp. palearctica serogroup O:3.</title>
        <authorList>
            <person name="Batzilla J."/>
            <person name="Hoper D."/>
            <person name="Antonenka U."/>
            <person name="Heesemann J."/>
            <person name="Rakin A."/>
        </authorList>
    </citation>
    <scope>NUCLEOTIDE SEQUENCE [LARGE SCALE GENOMIC DNA]</scope>
    <source>
        <strain evidence="2">DSM 13030 / CIP 106945 / Y11</strain>
    </source>
</reference>